<keyword evidence="2" id="KW-1185">Reference proteome</keyword>
<protein>
    <submittedName>
        <fullName evidence="1">Uncharacterized protein</fullName>
    </submittedName>
</protein>
<proteinExistence type="predicted"/>
<gene>
    <name evidence="1" type="ORF">AAW00_11825</name>
</gene>
<dbReference type="EMBL" id="LBHB01000003">
    <property type="protein sequence ID" value="KLE33927.1"/>
    <property type="molecule type" value="Genomic_DNA"/>
</dbReference>
<reference evidence="1 2" key="1">
    <citation type="submission" date="2015-04" db="EMBL/GenBank/DDBJ databases">
        <title>The draft genome sequence of Erythrobacter luteus KA37.</title>
        <authorList>
            <person name="Zhuang L."/>
            <person name="Liu Y."/>
            <person name="Shao Z."/>
        </authorList>
    </citation>
    <scope>NUCLEOTIDE SEQUENCE [LARGE SCALE GENOMIC DNA]</scope>
    <source>
        <strain evidence="1 2">KA37</strain>
    </source>
</reference>
<dbReference type="AlphaFoldDB" id="A0A0G9MT21"/>
<name>A0A0G9MT21_9SPHN</name>
<evidence type="ECO:0000313" key="1">
    <source>
        <dbReference type="EMBL" id="KLE33927.1"/>
    </source>
</evidence>
<organism evidence="1 2">
    <name type="scientific">Aurantiacibacter luteus</name>
    <dbReference type="NCBI Taxonomy" id="1581420"/>
    <lineage>
        <taxon>Bacteria</taxon>
        <taxon>Pseudomonadati</taxon>
        <taxon>Pseudomonadota</taxon>
        <taxon>Alphaproteobacteria</taxon>
        <taxon>Sphingomonadales</taxon>
        <taxon>Erythrobacteraceae</taxon>
        <taxon>Aurantiacibacter</taxon>
    </lineage>
</organism>
<dbReference type="STRING" id="1581420.AAW00_11825"/>
<comment type="caution">
    <text evidence="1">The sequence shown here is derived from an EMBL/GenBank/DDBJ whole genome shotgun (WGS) entry which is preliminary data.</text>
</comment>
<accession>A0A0G9MT21</accession>
<dbReference type="OrthoDB" id="5145750at2"/>
<dbReference type="Proteomes" id="UP000053464">
    <property type="component" value="Unassembled WGS sequence"/>
</dbReference>
<sequence length="89" mass="9123">MGQQSGTMTVVPDGAGGFSGSLSGSLGSMDIDNGSIDGETLRWTMKMTSPMPMKLDCEATVDEGGEATGTVDAGLFGKMPFRATKRAAN</sequence>
<dbReference type="PATRIC" id="fig|1581420.6.peg.2418"/>
<evidence type="ECO:0000313" key="2">
    <source>
        <dbReference type="Proteomes" id="UP000053464"/>
    </source>
</evidence>